<protein>
    <submittedName>
        <fullName evidence="1">DUF1476 domain-containing protein</fullName>
    </submittedName>
</protein>
<dbReference type="AlphaFoldDB" id="A0A2Z3I134"/>
<dbReference type="PIRSF" id="PIRSF031780">
    <property type="entry name" value="UCP031780"/>
    <property type="match status" value="1"/>
</dbReference>
<gene>
    <name evidence="1" type="ORF">HYN04_04775</name>
</gene>
<dbReference type="InterPro" id="IPR009945">
    <property type="entry name" value="ATPase_inh_sub_z"/>
</dbReference>
<accession>A0A2Z3I134</accession>
<name>A0A2Z3I134_9CAUL</name>
<evidence type="ECO:0000313" key="2">
    <source>
        <dbReference type="Proteomes" id="UP000247763"/>
    </source>
</evidence>
<dbReference type="Pfam" id="PF07345">
    <property type="entry name" value="ATPaseInh_sub_z"/>
    <property type="match status" value="1"/>
</dbReference>
<dbReference type="Gene3D" id="1.10.790.20">
    <property type="entry name" value="Domain of unknown function DUF1476"/>
    <property type="match status" value="1"/>
</dbReference>
<dbReference type="Proteomes" id="UP000247763">
    <property type="component" value="Chromosome"/>
</dbReference>
<evidence type="ECO:0000313" key="1">
    <source>
        <dbReference type="EMBL" id="AWM77134.1"/>
    </source>
</evidence>
<dbReference type="OrthoDB" id="9810387at2"/>
<sequence length="107" mass="11978">MTTFENRERGFESKFALDQEQEFKAAARRNRMLGEWAAGLMGLQGDHVAEYARAVVKSDLELPGDDDVLRKVFEDLKGAGVTVTEGDVRNKMGEYLAVARQQIKDGK</sequence>
<dbReference type="RefSeq" id="WP_110449703.1">
    <property type="nucleotide sequence ID" value="NZ_CP029479.1"/>
</dbReference>
<dbReference type="KEGG" id="phb:HYN04_04775"/>
<dbReference type="EMBL" id="CP029479">
    <property type="protein sequence ID" value="AWM77134.1"/>
    <property type="molecule type" value="Genomic_DNA"/>
</dbReference>
<organism evidence="1 2">
    <name type="scientific">Phenylobacterium parvum</name>
    <dbReference type="NCBI Taxonomy" id="2201350"/>
    <lineage>
        <taxon>Bacteria</taxon>
        <taxon>Pseudomonadati</taxon>
        <taxon>Pseudomonadota</taxon>
        <taxon>Alphaproteobacteria</taxon>
        <taxon>Caulobacterales</taxon>
        <taxon>Caulobacteraceae</taxon>
        <taxon>Phenylobacterium</taxon>
    </lineage>
</organism>
<proteinExistence type="predicted"/>
<keyword evidence="2" id="KW-1185">Reference proteome</keyword>
<reference evidence="2" key="1">
    <citation type="submission" date="2018-05" db="EMBL/GenBank/DDBJ databases">
        <title>Genome sequencing of Phenylobacterium sp. HYN0004.</title>
        <authorList>
            <person name="Yi H."/>
            <person name="Baek C."/>
        </authorList>
    </citation>
    <scope>NUCLEOTIDE SEQUENCE [LARGE SCALE GENOMIC DNA]</scope>
    <source>
        <strain evidence="2">HYN0004</strain>
    </source>
</reference>
<dbReference type="InterPro" id="IPR038293">
    <property type="entry name" value="ATPase_inh_sub_z_sf"/>
</dbReference>